<proteinExistence type="predicted"/>
<evidence type="ECO:0000313" key="3">
    <source>
        <dbReference type="Proteomes" id="UP000199820"/>
    </source>
</evidence>
<feature type="domain" description="PilZ" evidence="1">
    <location>
        <begin position="94"/>
        <end position="197"/>
    </location>
</feature>
<organism evidence="2 3">
    <name type="scientific">[Clostridium] aminophilum</name>
    <dbReference type="NCBI Taxonomy" id="1526"/>
    <lineage>
        <taxon>Bacteria</taxon>
        <taxon>Bacillati</taxon>
        <taxon>Bacillota</taxon>
        <taxon>Clostridia</taxon>
        <taxon>Lachnospirales</taxon>
        <taxon>Lachnospiraceae</taxon>
    </lineage>
</organism>
<evidence type="ECO:0000313" key="2">
    <source>
        <dbReference type="EMBL" id="SET25419.1"/>
    </source>
</evidence>
<dbReference type="Proteomes" id="UP000199820">
    <property type="component" value="Unassembled WGS sequence"/>
</dbReference>
<dbReference type="EMBL" id="FOIL01000009">
    <property type="protein sequence ID" value="SET25419.1"/>
    <property type="molecule type" value="Genomic_DNA"/>
</dbReference>
<sequence length="208" mass="24464">MILKECDRGMIYMPEGDVKISVEVRFSKENITLYFEGFHFQDARIKARVDFYDVQQGLITTESEVLIKRNPAYPTSPYPWIGECKVIKCNETKQRQMDVRASVDIEWQFYHDDPKLGGDFFATIRNLSAGGVYIETVETLAPQELVRFRFKFNKKDRTFLLETVWGKMADEIHMGYGLRFINLQPGDEANIRNYVFRRLIENHRANEE</sequence>
<name>A0A1I0D1F0_9FIRM</name>
<dbReference type="Gene3D" id="2.40.10.220">
    <property type="entry name" value="predicted glycosyltransferase like domains"/>
    <property type="match status" value="1"/>
</dbReference>
<evidence type="ECO:0000259" key="1">
    <source>
        <dbReference type="Pfam" id="PF07238"/>
    </source>
</evidence>
<dbReference type="AlphaFoldDB" id="A0A1I0D1F0"/>
<reference evidence="2 3" key="1">
    <citation type="submission" date="2016-10" db="EMBL/GenBank/DDBJ databases">
        <authorList>
            <person name="de Groot N.N."/>
        </authorList>
    </citation>
    <scope>NUCLEOTIDE SEQUENCE [LARGE SCALE GENOMIC DNA]</scope>
    <source>
        <strain evidence="2 3">KH1P1</strain>
    </source>
</reference>
<gene>
    <name evidence="2" type="ORF">SAMN04487771_100950</name>
</gene>
<dbReference type="InterPro" id="IPR009875">
    <property type="entry name" value="PilZ_domain"/>
</dbReference>
<dbReference type="GO" id="GO:0035438">
    <property type="term" value="F:cyclic-di-GMP binding"/>
    <property type="evidence" value="ECO:0007669"/>
    <property type="project" value="InterPro"/>
</dbReference>
<dbReference type="Pfam" id="PF07238">
    <property type="entry name" value="PilZ"/>
    <property type="match status" value="1"/>
</dbReference>
<dbReference type="STRING" id="1526.SAMN02910262_01398"/>
<keyword evidence="3" id="KW-1185">Reference proteome</keyword>
<protein>
    <submittedName>
        <fullName evidence="2">PilZ domain-containing protein</fullName>
    </submittedName>
</protein>
<accession>A0A1I0D1F0</accession>
<dbReference type="SUPFAM" id="SSF141371">
    <property type="entry name" value="PilZ domain-like"/>
    <property type="match status" value="1"/>
</dbReference>